<reference evidence="1" key="1">
    <citation type="submission" date="2020-10" db="EMBL/GenBank/DDBJ databases">
        <authorList>
            <person name="Gilroy R."/>
        </authorList>
    </citation>
    <scope>NUCLEOTIDE SEQUENCE</scope>
    <source>
        <strain evidence="1">CHK121-14286</strain>
    </source>
</reference>
<proteinExistence type="predicted"/>
<evidence type="ECO:0000313" key="2">
    <source>
        <dbReference type="Proteomes" id="UP000824200"/>
    </source>
</evidence>
<evidence type="ECO:0000313" key="1">
    <source>
        <dbReference type="EMBL" id="HIR65707.1"/>
    </source>
</evidence>
<organism evidence="1 2">
    <name type="scientific">Candidatus Fimimonas gallinarum</name>
    <dbReference type="NCBI Taxonomy" id="2840821"/>
    <lineage>
        <taxon>Bacteria</taxon>
        <taxon>Pseudomonadati</taxon>
        <taxon>Myxococcota</taxon>
        <taxon>Myxococcia</taxon>
        <taxon>Myxococcales</taxon>
        <taxon>Cystobacterineae</taxon>
        <taxon>Myxococcaceae</taxon>
        <taxon>Myxococcaceae incertae sedis</taxon>
        <taxon>Candidatus Fimimonas</taxon>
    </lineage>
</organism>
<reference evidence="1" key="2">
    <citation type="journal article" date="2021" name="PeerJ">
        <title>Extensive microbial diversity within the chicken gut microbiome revealed by metagenomics and culture.</title>
        <authorList>
            <person name="Gilroy R."/>
            <person name="Ravi A."/>
            <person name="Getino M."/>
            <person name="Pursley I."/>
            <person name="Horton D.L."/>
            <person name="Alikhan N.F."/>
            <person name="Baker D."/>
            <person name="Gharbi K."/>
            <person name="Hall N."/>
            <person name="Watson M."/>
            <person name="Adriaenssens E.M."/>
            <person name="Foster-Nyarko E."/>
            <person name="Jarju S."/>
            <person name="Secka A."/>
            <person name="Antonio M."/>
            <person name="Oren A."/>
            <person name="Chaudhuri R.R."/>
            <person name="La Ragione R."/>
            <person name="Hildebrand F."/>
            <person name="Pallen M.J."/>
        </authorList>
    </citation>
    <scope>NUCLEOTIDE SEQUENCE</scope>
    <source>
        <strain evidence="1">CHK121-14286</strain>
    </source>
</reference>
<comment type="caution">
    <text evidence="1">The sequence shown here is derived from an EMBL/GenBank/DDBJ whole genome shotgun (WGS) entry which is preliminary data.</text>
</comment>
<gene>
    <name evidence="1" type="ORF">IAC95_02305</name>
</gene>
<sequence length="138" mass="16028">MKDFYKEALPMFFTKPTYEEIKLPFRFIDVPSDSDAGLINIEAYGNVFGQNKYCYACYELKNAKMYDNGDFEQMIELLKDSTDKTVRVTIKLKKGVPKDFKIDVNSLAEVYCDERFKALSLSCWGFNNKSYKELSSQV</sequence>
<name>A0A9D1J8B1_9BACT</name>
<dbReference type="EMBL" id="DVHL01000018">
    <property type="protein sequence ID" value="HIR65707.1"/>
    <property type="molecule type" value="Genomic_DNA"/>
</dbReference>
<dbReference type="Proteomes" id="UP000824200">
    <property type="component" value="Unassembled WGS sequence"/>
</dbReference>
<dbReference type="AlphaFoldDB" id="A0A9D1J8B1"/>
<accession>A0A9D1J8B1</accession>
<protein>
    <submittedName>
        <fullName evidence="1">Uncharacterized protein</fullName>
    </submittedName>
</protein>